<dbReference type="Proteomes" id="UP000037122">
    <property type="component" value="Unassembled WGS sequence"/>
</dbReference>
<dbReference type="Pfam" id="PF04438">
    <property type="entry name" value="zf-HIT"/>
    <property type="match status" value="1"/>
</dbReference>
<keyword evidence="4" id="KW-0862">Zinc</keyword>
<feature type="compositionally biased region" description="Low complexity" evidence="8">
    <location>
        <begin position="284"/>
        <end position="295"/>
    </location>
</feature>
<evidence type="ECO:0000256" key="8">
    <source>
        <dbReference type="SAM" id="MobiDB-lite"/>
    </source>
</evidence>
<dbReference type="VEuPathDB" id="FungiDB:CJJ07_004572"/>
<evidence type="ECO:0000256" key="2">
    <source>
        <dbReference type="ARBA" id="ARBA00022723"/>
    </source>
</evidence>
<organism evidence="10 11">
    <name type="scientific">Candidozyma auris</name>
    <name type="common">Yeast</name>
    <name type="synonym">Candida auris</name>
    <dbReference type="NCBI Taxonomy" id="498019"/>
    <lineage>
        <taxon>Eukaryota</taxon>
        <taxon>Fungi</taxon>
        <taxon>Dikarya</taxon>
        <taxon>Ascomycota</taxon>
        <taxon>Saccharomycotina</taxon>
        <taxon>Pichiomycetes</taxon>
        <taxon>Metschnikowiaceae</taxon>
        <taxon>Candidozyma</taxon>
    </lineage>
</organism>
<dbReference type="CDD" id="cd23023">
    <property type="entry name" value="zf-HIT_BCD1"/>
    <property type="match status" value="1"/>
</dbReference>
<sequence length="353" mass="39594">MADKICIICLEKETKYTCPACGAKTCSLDCVNRHKLRSECTGKVDPAKFVPKKEITQNPSLINRDYNYLLNFERKIDLGIKDVKSNAKMMFRRQMGNNNKRQKFDGENFENRITRMKKKYNEPQYSFKRENVLVIHLPPGMSRATQNKSGYDKKAGTYAWTVEWVPVGSKGTPLSGFISYRLKEELTLKEALSLSQLAKSLEVEPENISPNSLRFGLENVLAYGKRSIISLNSDDTLCKALANKAVLEFPKIYVMSEPEIWEEYTQSEKEAYGPESDLGEDNASSTDPTSSLDSDSTSDSDSESSDDSESAPEEVSTKNEHNVSQESQGNQTEPGIANTAPETYDDEEEGFSA</sequence>
<evidence type="ECO:0000256" key="4">
    <source>
        <dbReference type="ARBA" id="ARBA00022833"/>
    </source>
</evidence>
<evidence type="ECO:0000313" key="11">
    <source>
        <dbReference type="Proteomes" id="UP000037122"/>
    </source>
</evidence>
<dbReference type="InterPro" id="IPR051639">
    <property type="entry name" value="BCD1"/>
</dbReference>
<comment type="function">
    <text evidence="5">Required for box C/D snoRNAs accumulation involved in snoRNA processing, snoRNA transport to the nucleolus and ribosome biogenesis.</text>
</comment>
<dbReference type="SUPFAM" id="SSF144232">
    <property type="entry name" value="HIT/MYND zinc finger-like"/>
    <property type="match status" value="1"/>
</dbReference>
<feature type="domain" description="HIT-type" evidence="9">
    <location>
        <begin position="6"/>
        <end position="40"/>
    </location>
</feature>
<proteinExistence type="inferred from homology"/>
<feature type="compositionally biased region" description="Acidic residues" evidence="8">
    <location>
        <begin position="343"/>
        <end position="353"/>
    </location>
</feature>
<dbReference type="Pfam" id="PF25790">
    <property type="entry name" value="BCD1"/>
    <property type="match status" value="1"/>
</dbReference>
<evidence type="ECO:0000259" key="9">
    <source>
        <dbReference type="PROSITE" id="PS51083"/>
    </source>
</evidence>
<keyword evidence="1" id="KW-0597">Phosphoprotein</keyword>
<name>A0A0L0NN17_CANAR</name>
<reference evidence="11" key="1">
    <citation type="journal article" date="2015" name="BMC Genomics">
        <title>Draft genome of a commonly misdiagnosed multidrug resistant pathogen Candida auris.</title>
        <authorList>
            <person name="Chatterjee S."/>
            <person name="Alampalli S.V."/>
            <person name="Nageshan R.K."/>
            <person name="Chettiar S.T."/>
            <person name="Joshi S."/>
            <person name="Tatu U.S."/>
        </authorList>
    </citation>
    <scope>NUCLEOTIDE SEQUENCE [LARGE SCALE GENOMIC DNA]</scope>
    <source>
        <strain evidence="11">6684</strain>
    </source>
</reference>
<feature type="compositionally biased region" description="Acidic residues" evidence="8">
    <location>
        <begin position="296"/>
        <end position="312"/>
    </location>
</feature>
<dbReference type="VEuPathDB" id="FungiDB:B9J08_002801"/>
<dbReference type="PROSITE" id="PS51083">
    <property type="entry name" value="ZF_HIT"/>
    <property type="match status" value="1"/>
</dbReference>
<evidence type="ECO:0000256" key="7">
    <source>
        <dbReference type="PROSITE-ProRule" id="PRU00453"/>
    </source>
</evidence>
<dbReference type="InterPro" id="IPR007529">
    <property type="entry name" value="Znf_HIT"/>
</dbReference>
<feature type="compositionally biased region" description="Polar residues" evidence="8">
    <location>
        <begin position="324"/>
        <end position="333"/>
    </location>
</feature>
<dbReference type="GO" id="GO:0048254">
    <property type="term" value="P:snoRNA localization"/>
    <property type="evidence" value="ECO:0007669"/>
    <property type="project" value="TreeGrafter"/>
</dbReference>
<protein>
    <recommendedName>
        <fullName evidence="9">HIT-type domain-containing protein</fullName>
    </recommendedName>
</protein>
<comment type="caution">
    <text evidence="10">The sequence shown here is derived from an EMBL/GenBank/DDBJ whole genome shotgun (WGS) entry which is preliminary data.</text>
</comment>
<dbReference type="VEuPathDB" id="FungiDB:CJJ09_001296"/>
<evidence type="ECO:0000256" key="3">
    <source>
        <dbReference type="ARBA" id="ARBA00022771"/>
    </source>
</evidence>
<dbReference type="PANTHER" id="PTHR13483">
    <property type="entry name" value="BOX C_D SNORNA PROTEIN 1-RELATED"/>
    <property type="match status" value="1"/>
</dbReference>
<dbReference type="GO" id="GO:0005634">
    <property type="term" value="C:nucleus"/>
    <property type="evidence" value="ECO:0007669"/>
    <property type="project" value="TreeGrafter"/>
</dbReference>
<accession>A0A0L0NN17</accession>
<keyword evidence="2" id="KW-0479">Metal-binding</keyword>
<evidence type="ECO:0000313" key="10">
    <source>
        <dbReference type="EMBL" id="KND95511.1"/>
    </source>
</evidence>
<dbReference type="Gene3D" id="3.30.60.190">
    <property type="match status" value="1"/>
</dbReference>
<gene>
    <name evidence="10" type="ORF">QG37_08243</name>
</gene>
<dbReference type="VEuPathDB" id="FungiDB:QG37_08243"/>
<dbReference type="PANTHER" id="PTHR13483:SF3">
    <property type="entry name" value="BOX C_D SNORNA PROTEIN 1"/>
    <property type="match status" value="1"/>
</dbReference>
<dbReference type="GO" id="GO:0000492">
    <property type="term" value="P:box C/D snoRNP assembly"/>
    <property type="evidence" value="ECO:0007669"/>
    <property type="project" value="TreeGrafter"/>
</dbReference>
<dbReference type="VEuPathDB" id="FungiDB:CJI96_0000640"/>
<keyword evidence="3 7" id="KW-0863">Zinc-finger</keyword>
<dbReference type="InterPro" id="IPR057721">
    <property type="entry name" value="BCD1_alpha/beta"/>
</dbReference>
<dbReference type="GO" id="GO:0000463">
    <property type="term" value="P:maturation of LSU-rRNA from tricistronic rRNA transcript (SSU-rRNA, 5.8S rRNA, LSU-rRNA)"/>
    <property type="evidence" value="ECO:0007669"/>
    <property type="project" value="TreeGrafter"/>
</dbReference>
<evidence type="ECO:0000256" key="6">
    <source>
        <dbReference type="ARBA" id="ARBA00049654"/>
    </source>
</evidence>
<evidence type="ECO:0000256" key="5">
    <source>
        <dbReference type="ARBA" id="ARBA00049598"/>
    </source>
</evidence>
<dbReference type="EMBL" id="LGST01000072">
    <property type="protein sequence ID" value="KND95511.1"/>
    <property type="molecule type" value="Genomic_DNA"/>
</dbReference>
<comment type="similarity">
    <text evidence="6">Belongs to the BCD1 family.</text>
</comment>
<feature type="region of interest" description="Disordered" evidence="8">
    <location>
        <begin position="269"/>
        <end position="353"/>
    </location>
</feature>
<dbReference type="VEuPathDB" id="FungiDB:CJI97_002856"/>
<dbReference type="AlphaFoldDB" id="A0A0L0NN17"/>
<dbReference type="GO" id="GO:0070761">
    <property type="term" value="C:pre-snoRNP complex"/>
    <property type="evidence" value="ECO:0007669"/>
    <property type="project" value="TreeGrafter"/>
</dbReference>
<dbReference type="GO" id="GO:0008270">
    <property type="term" value="F:zinc ion binding"/>
    <property type="evidence" value="ECO:0007669"/>
    <property type="project" value="UniProtKB-UniRule"/>
</dbReference>
<evidence type="ECO:0000256" key="1">
    <source>
        <dbReference type="ARBA" id="ARBA00022553"/>
    </source>
</evidence>